<comment type="caution">
    <text evidence="2">The sequence shown here is derived from an EMBL/GenBank/DDBJ whole genome shotgun (WGS) entry which is preliminary data.</text>
</comment>
<name>M0MKR9_9EURY</name>
<dbReference type="PATRIC" id="fig|1227455.4.peg.918"/>
<feature type="transmembrane region" description="Helical" evidence="1">
    <location>
        <begin position="147"/>
        <end position="166"/>
    </location>
</feature>
<dbReference type="AlphaFoldDB" id="M0MKR9"/>
<keyword evidence="3" id="KW-1185">Reference proteome</keyword>
<evidence type="ECO:0000313" key="2">
    <source>
        <dbReference type="EMBL" id="EMA46266.1"/>
    </source>
</evidence>
<keyword evidence="1" id="KW-0472">Membrane</keyword>
<feature type="transmembrane region" description="Helical" evidence="1">
    <location>
        <begin position="84"/>
        <end position="106"/>
    </location>
</feature>
<dbReference type="OrthoDB" id="157642at2157"/>
<reference evidence="2 3" key="1">
    <citation type="journal article" date="2014" name="PLoS Genet.">
        <title>Phylogenetically driven sequencing of extremely halophilic archaea reveals strategies for static and dynamic osmo-response.</title>
        <authorList>
            <person name="Becker E.A."/>
            <person name="Seitzer P.M."/>
            <person name="Tritt A."/>
            <person name="Larsen D."/>
            <person name="Krusor M."/>
            <person name="Yao A.I."/>
            <person name="Wu D."/>
            <person name="Madern D."/>
            <person name="Eisen J.A."/>
            <person name="Darling A.E."/>
            <person name="Facciotti M.T."/>
        </authorList>
    </citation>
    <scope>NUCLEOTIDE SEQUENCE [LARGE SCALE GENOMIC DNA]</scope>
    <source>
        <strain evidence="2 3">DSM 5350</strain>
    </source>
</reference>
<keyword evidence="1" id="KW-1133">Transmembrane helix</keyword>
<dbReference type="EMBL" id="AOMD01000014">
    <property type="protein sequence ID" value="EMA46266.1"/>
    <property type="molecule type" value="Genomic_DNA"/>
</dbReference>
<organism evidence="2 3">
    <name type="scientific">Halococcus saccharolyticus DSM 5350</name>
    <dbReference type="NCBI Taxonomy" id="1227455"/>
    <lineage>
        <taxon>Archaea</taxon>
        <taxon>Methanobacteriati</taxon>
        <taxon>Methanobacteriota</taxon>
        <taxon>Stenosarchaea group</taxon>
        <taxon>Halobacteria</taxon>
        <taxon>Halobacteriales</taxon>
        <taxon>Halococcaceae</taxon>
        <taxon>Halococcus</taxon>
    </lineage>
</organism>
<evidence type="ECO:0000256" key="1">
    <source>
        <dbReference type="SAM" id="Phobius"/>
    </source>
</evidence>
<dbReference type="InParanoid" id="M0MKR9"/>
<dbReference type="Proteomes" id="UP000011669">
    <property type="component" value="Unassembled WGS sequence"/>
</dbReference>
<accession>M0MKR9</accession>
<gene>
    <name evidence="2" type="ORF">C449_04515</name>
</gene>
<sequence length="168" mass="16326">MSATATPPIDDSPARISVGLALATSFLGTLALAVSTVSLAAGGLGFVLVGLGLVRGWRTAVTLGGAGLFCGVVLAGLVGAPAVAVVFATAAAVVAWDIATFGIDVGEELGREAGTARLELVHAGASVVTAAIPAVIGMVLFRTADGGTALVPIALLCGAVVLVVVLRP</sequence>
<dbReference type="STRING" id="1227455.C449_04515"/>
<keyword evidence="1" id="KW-0812">Transmembrane</keyword>
<protein>
    <submittedName>
        <fullName evidence="2">Uncharacterized protein</fullName>
    </submittedName>
</protein>
<dbReference type="Pfam" id="PF24363">
    <property type="entry name" value="DUF7519"/>
    <property type="match status" value="1"/>
</dbReference>
<feature type="transmembrane region" description="Helical" evidence="1">
    <location>
        <begin position="20"/>
        <end position="53"/>
    </location>
</feature>
<dbReference type="RefSeq" id="WP_006076758.1">
    <property type="nucleotide sequence ID" value="NZ_AOMD01000014.1"/>
</dbReference>
<dbReference type="InterPro" id="IPR055941">
    <property type="entry name" value="DUF7519"/>
</dbReference>
<feature type="transmembrane region" description="Helical" evidence="1">
    <location>
        <begin position="118"/>
        <end position="141"/>
    </location>
</feature>
<proteinExistence type="predicted"/>
<feature type="transmembrane region" description="Helical" evidence="1">
    <location>
        <begin position="60"/>
        <end position="78"/>
    </location>
</feature>
<evidence type="ECO:0000313" key="3">
    <source>
        <dbReference type="Proteomes" id="UP000011669"/>
    </source>
</evidence>